<feature type="transmembrane region" description="Helical" evidence="2">
    <location>
        <begin position="81"/>
        <end position="104"/>
    </location>
</feature>
<evidence type="ECO:0000256" key="2">
    <source>
        <dbReference type="SAM" id="Phobius"/>
    </source>
</evidence>
<dbReference type="PANTHER" id="PTHR31806:SF5">
    <property type="entry name" value="PURINE-CYTOSINE PERMEASE FCY21"/>
    <property type="match status" value="1"/>
</dbReference>
<evidence type="ECO:0000256" key="1">
    <source>
        <dbReference type="ARBA" id="ARBA00022448"/>
    </source>
</evidence>
<organism evidence="3 4">
    <name type="scientific">Suillus luteus UH-Slu-Lm8-n1</name>
    <dbReference type="NCBI Taxonomy" id="930992"/>
    <lineage>
        <taxon>Eukaryota</taxon>
        <taxon>Fungi</taxon>
        <taxon>Dikarya</taxon>
        <taxon>Basidiomycota</taxon>
        <taxon>Agaricomycotina</taxon>
        <taxon>Agaricomycetes</taxon>
        <taxon>Agaricomycetidae</taxon>
        <taxon>Boletales</taxon>
        <taxon>Suillineae</taxon>
        <taxon>Suillaceae</taxon>
        <taxon>Suillus</taxon>
    </lineage>
</organism>
<dbReference type="GO" id="GO:0005886">
    <property type="term" value="C:plasma membrane"/>
    <property type="evidence" value="ECO:0007669"/>
    <property type="project" value="TreeGrafter"/>
</dbReference>
<protein>
    <submittedName>
        <fullName evidence="3">Unplaced genomic scaffold CY34scaffold_197, whole genome shotgun sequence</fullName>
    </submittedName>
</protein>
<dbReference type="InterPro" id="IPR026030">
    <property type="entry name" value="Pur-cyt_permease_Fcy2/21/22"/>
</dbReference>
<dbReference type="AlphaFoldDB" id="A0A0D0AZQ9"/>
<dbReference type="PANTHER" id="PTHR31806">
    <property type="entry name" value="PURINE-CYTOSINE PERMEASE FCY2-RELATED"/>
    <property type="match status" value="1"/>
</dbReference>
<dbReference type="OrthoDB" id="2682528at2759"/>
<keyword evidence="1" id="KW-0813">Transport</keyword>
<feature type="transmembrane region" description="Helical" evidence="2">
    <location>
        <begin position="125"/>
        <end position="149"/>
    </location>
</feature>
<dbReference type="STRING" id="930992.A0A0D0AZQ9"/>
<dbReference type="GO" id="GO:0022857">
    <property type="term" value="F:transmembrane transporter activity"/>
    <property type="evidence" value="ECO:0007669"/>
    <property type="project" value="InterPro"/>
</dbReference>
<dbReference type="EMBL" id="KN835328">
    <property type="protein sequence ID" value="KIK39807.1"/>
    <property type="molecule type" value="Genomic_DNA"/>
</dbReference>
<reference evidence="4" key="2">
    <citation type="submission" date="2015-01" db="EMBL/GenBank/DDBJ databases">
        <title>Evolutionary Origins and Diversification of the Mycorrhizal Mutualists.</title>
        <authorList>
            <consortium name="DOE Joint Genome Institute"/>
            <consortium name="Mycorrhizal Genomics Consortium"/>
            <person name="Kohler A."/>
            <person name="Kuo A."/>
            <person name="Nagy L.G."/>
            <person name="Floudas D."/>
            <person name="Copeland A."/>
            <person name="Barry K.W."/>
            <person name="Cichocki N."/>
            <person name="Veneault-Fourrey C."/>
            <person name="LaButti K."/>
            <person name="Lindquist E.A."/>
            <person name="Lipzen A."/>
            <person name="Lundell T."/>
            <person name="Morin E."/>
            <person name="Murat C."/>
            <person name="Riley R."/>
            <person name="Ohm R."/>
            <person name="Sun H."/>
            <person name="Tunlid A."/>
            <person name="Henrissat B."/>
            <person name="Grigoriev I.V."/>
            <person name="Hibbett D.S."/>
            <person name="Martin F."/>
        </authorList>
    </citation>
    <scope>NUCLEOTIDE SEQUENCE [LARGE SCALE GENOMIC DNA]</scope>
    <source>
        <strain evidence="4">UH-Slu-Lm8-n1</strain>
    </source>
</reference>
<keyword evidence="2" id="KW-1133">Transmembrane helix</keyword>
<dbReference type="Proteomes" id="UP000054485">
    <property type="component" value="Unassembled WGS sequence"/>
</dbReference>
<name>A0A0D0AZQ9_9AGAM</name>
<reference evidence="3 4" key="1">
    <citation type="submission" date="2014-04" db="EMBL/GenBank/DDBJ databases">
        <authorList>
            <consortium name="DOE Joint Genome Institute"/>
            <person name="Kuo A."/>
            <person name="Ruytinx J."/>
            <person name="Rineau F."/>
            <person name="Colpaert J."/>
            <person name="Kohler A."/>
            <person name="Nagy L.G."/>
            <person name="Floudas D."/>
            <person name="Copeland A."/>
            <person name="Barry K.W."/>
            <person name="Cichocki N."/>
            <person name="Veneault-Fourrey C."/>
            <person name="LaButti K."/>
            <person name="Lindquist E.A."/>
            <person name="Lipzen A."/>
            <person name="Lundell T."/>
            <person name="Morin E."/>
            <person name="Murat C."/>
            <person name="Sun H."/>
            <person name="Tunlid A."/>
            <person name="Henrissat B."/>
            <person name="Grigoriev I.V."/>
            <person name="Hibbett D.S."/>
            <person name="Martin F."/>
            <person name="Nordberg H.P."/>
            <person name="Cantor M.N."/>
            <person name="Hua S.X."/>
        </authorList>
    </citation>
    <scope>NUCLEOTIDE SEQUENCE [LARGE SCALE GENOMIC DNA]</scope>
    <source>
        <strain evidence="3 4">UH-Slu-Lm8-n1</strain>
    </source>
</reference>
<gene>
    <name evidence="3" type="ORF">CY34DRAFT_807872</name>
</gene>
<dbReference type="Gene3D" id="1.10.4160.10">
    <property type="entry name" value="Hydantoin permease"/>
    <property type="match status" value="1"/>
</dbReference>
<feature type="transmembrane region" description="Helical" evidence="2">
    <location>
        <begin position="20"/>
        <end position="41"/>
    </location>
</feature>
<keyword evidence="2" id="KW-0812">Transmembrane</keyword>
<feature type="transmembrane region" description="Helical" evidence="2">
    <location>
        <begin position="53"/>
        <end position="75"/>
    </location>
</feature>
<keyword evidence="2" id="KW-0472">Membrane</keyword>
<evidence type="ECO:0000313" key="4">
    <source>
        <dbReference type="Proteomes" id="UP000054485"/>
    </source>
</evidence>
<dbReference type="HOGENOM" id="CLU_026016_1_1_1"/>
<keyword evidence="4" id="KW-1185">Reference proteome</keyword>
<sequence length="202" mass="21942">MGNQVSQRAYNSVLLPTGAFGEILTALAALSISSACAPTIYTFSNSFMAIASWFAVVPRWVYILISEGILIPVAIVGAKRFYTTLIDILNIVGYWSSVFSAIILTEHMLFRRASFSEDQYPTTTWASYDLLPSGIPAVVAFVFACGALVPFMSQAWYVGPVARQGSGDVGVFVGFVVGAITYTLARSFEKILYKRMGKADPC</sequence>
<evidence type="ECO:0000313" key="3">
    <source>
        <dbReference type="EMBL" id="KIK39807.1"/>
    </source>
</evidence>
<accession>A0A0D0AZQ9</accession>
<proteinExistence type="predicted"/>
<dbReference type="InParanoid" id="A0A0D0AZQ9"/>
<feature type="transmembrane region" description="Helical" evidence="2">
    <location>
        <begin position="169"/>
        <end position="188"/>
    </location>
</feature>